<dbReference type="CDD" id="cd07970">
    <property type="entry name" value="OBF_DNA_ligase_LigC"/>
    <property type="match status" value="1"/>
</dbReference>
<evidence type="ECO:0000259" key="5">
    <source>
        <dbReference type="PROSITE" id="PS50160"/>
    </source>
</evidence>
<dbReference type="GO" id="GO:0006281">
    <property type="term" value="P:DNA repair"/>
    <property type="evidence" value="ECO:0007669"/>
    <property type="project" value="InterPro"/>
</dbReference>
<dbReference type="CDD" id="cd07905">
    <property type="entry name" value="Adenylation_DNA_ligase_LigC"/>
    <property type="match status" value="1"/>
</dbReference>
<dbReference type="Gene3D" id="2.40.50.140">
    <property type="entry name" value="Nucleic acid-binding proteins"/>
    <property type="match status" value="1"/>
</dbReference>
<comment type="catalytic activity">
    <reaction evidence="4">
        <text>ATP + (deoxyribonucleotide)n-3'-hydroxyl + 5'-phospho-(deoxyribonucleotide)m = (deoxyribonucleotide)n+m + AMP + diphosphate.</text>
        <dbReference type="EC" id="6.5.1.1"/>
    </reaction>
</comment>
<feature type="domain" description="ATP-dependent DNA ligase family profile" evidence="5">
    <location>
        <begin position="118"/>
        <end position="241"/>
    </location>
</feature>
<dbReference type="SUPFAM" id="SSF56091">
    <property type="entry name" value="DNA ligase/mRNA capping enzyme, catalytic domain"/>
    <property type="match status" value="1"/>
</dbReference>
<dbReference type="SUPFAM" id="SSF50249">
    <property type="entry name" value="Nucleic acid-binding proteins"/>
    <property type="match status" value="1"/>
</dbReference>
<dbReference type="InterPro" id="IPR050191">
    <property type="entry name" value="ATP-dep_DNA_ligase"/>
</dbReference>
<dbReference type="EMBL" id="FOJN01000004">
    <property type="protein sequence ID" value="SFA46444.1"/>
    <property type="molecule type" value="Genomic_DNA"/>
</dbReference>
<organism evidence="6 7">
    <name type="scientific">Rhodococcoides kroppenstedtii</name>
    <dbReference type="NCBI Taxonomy" id="293050"/>
    <lineage>
        <taxon>Bacteria</taxon>
        <taxon>Bacillati</taxon>
        <taxon>Actinomycetota</taxon>
        <taxon>Actinomycetes</taxon>
        <taxon>Mycobacteriales</taxon>
        <taxon>Nocardiaceae</taxon>
        <taxon>Rhodococcoides</taxon>
    </lineage>
</organism>
<dbReference type="Pfam" id="PF04679">
    <property type="entry name" value="DNA_ligase_A_C"/>
    <property type="match status" value="1"/>
</dbReference>
<dbReference type="Pfam" id="PF01068">
    <property type="entry name" value="DNA_ligase_A_M"/>
    <property type="match status" value="1"/>
</dbReference>
<dbReference type="Gene3D" id="3.30.470.30">
    <property type="entry name" value="DNA ligase/mRNA capping enzyme"/>
    <property type="match status" value="1"/>
</dbReference>
<reference evidence="6 7" key="1">
    <citation type="submission" date="2016-10" db="EMBL/GenBank/DDBJ databases">
        <authorList>
            <person name="de Groot N.N."/>
        </authorList>
    </citation>
    <scope>NUCLEOTIDE SEQUENCE [LARGE SCALE GENOMIC DNA]</scope>
    <source>
        <strain evidence="6 7">DSM 44908</strain>
    </source>
</reference>
<dbReference type="InterPro" id="IPR044117">
    <property type="entry name" value="OBF_LigC-like"/>
</dbReference>
<dbReference type="PANTHER" id="PTHR45674">
    <property type="entry name" value="DNA LIGASE 1/3 FAMILY MEMBER"/>
    <property type="match status" value="1"/>
</dbReference>
<dbReference type="InterPro" id="IPR012310">
    <property type="entry name" value="DNA_ligase_ATP-dep_cent"/>
</dbReference>
<dbReference type="AlphaFoldDB" id="A0A1I0T3T0"/>
<dbReference type="PANTHER" id="PTHR45674:SF4">
    <property type="entry name" value="DNA LIGASE 1"/>
    <property type="match status" value="1"/>
</dbReference>
<name>A0A1I0T3T0_9NOCA</name>
<comment type="similarity">
    <text evidence="1">Belongs to the ATP-dependent DNA ligase family.</text>
</comment>
<gene>
    <name evidence="6" type="ORF">SAMN05444374_10435</name>
</gene>
<dbReference type="GO" id="GO:0006310">
    <property type="term" value="P:DNA recombination"/>
    <property type="evidence" value="ECO:0007669"/>
    <property type="project" value="InterPro"/>
</dbReference>
<dbReference type="EC" id="6.5.1.1" evidence="2"/>
<accession>A0A1I0T3T0</accession>
<keyword evidence="3 6" id="KW-0436">Ligase</keyword>
<dbReference type="Proteomes" id="UP000182054">
    <property type="component" value="Unassembled WGS sequence"/>
</dbReference>
<evidence type="ECO:0000256" key="4">
    <source>
        <dbReference type="ARBA" id="ARBA00034003"/>
    </source>
</evidence>
<sequence length="351" mass="39582">MADVDLPVMPPLQPMLAKAAKVVPDQGAPDALWSYEPKWDGFRTIVFRDGDEVVLGSRGGKDLARYFPEMVAAVKEELPTRCVVDGELVVSLERDGSWRLDWDSLSERIHPADSRVRMLAEKTPARFVAFDLLALGDDDLTGRPFAERRSTLEGILEPRESPRCHVTRVTDDAALATEWFDRFEGAGLDGVVAKRLDGVYLPNKREMVKVKHARTADCVLIGYRIHKSGTGIGSMLLGLYNGDRLQMIGGASAFTDAKRIEYQKELEPLRIGEDVVSDGEQTRWRSGVDRTWIPVRPERVLEVAYDQMEKDRLRHAARFLRWRPDRDPLSCTYDQLDTPERYDVADILAGA</sequence>
<dbReference type="InterPro" id="IPR012309">
    <property type="entry name" value="DNA_ligase_ATP-dep_C"/>
</dbReference>
<evidence type="ECO:0000313" key="6">
    <source>
        <dbReference type="EMBL" id="SFA46444.1"/>
    </source>
</evidence>
<dbReference type="GO" id="GO:0003910">
    <property type="term" value="F:DNA ligase (ATP) activity"/>
    <property type="evidence" value="ECO:0007669"/>
    <property type="project" value="UniProtKB-EC"/>
</dbReference>
<proteinExistence type="inferred from homology"/>
<evidence type="ECO:0000313" key="7">
    <source>
        <dbReference type="Proteomes" id="UP000182054"/>
    </source>
</evidence>
<dbReference type="InterPro" id="IPR044119">
    <property type="entry name" value="Adenylation_LigC-like"/>
</dbReference>
<evidence type="ECO:0000256" key="3">
    <source>
        <dbReference type="ARBA" id="ARBA00022598"/>
    </source>
</evidence>
<dbReference type="NCBIfam" id="NF006078">
    <property type="entry name" value="PRK08224.1"/>
    <property type="match status" value="1"/>
</dbReference>
<evidence type="ECO:0000256" key="1">
    <source>
        <dbReference type="ARBA" id="ARBA00007572"/>
    </source>
</evidence>
<evidence type="ECO:0000256" key="2">
    <source>
        <dbReference type="ARBA" id="ARBA00012727"/>
    </source>
</evidence>
<dbReference type="PROSITE" id="PS50160">
    <property type="entry name" value="DNA_LIGASE_A3"/>
    <property type="match status" value="1"/>
</dbReference>
<protein>
    <recommendedName>
        <fullName evidence="2">DNA ligase (ATP)</fullName>
        <ecNumber evidence="2">6.5.1.1</ecNumber>
    </recommendedName>
</protein>
<dbReference type="GO" id="GO:0005524">
    <property type="term" value="F:ATP binding"/>
    <property type="evidence" value="ECO:0007669"/>
    <property type="project" value="InterPro"/>
</dbReference>
<dbReference type="InterPro" id="IPR012340">
    <property type="entry name" value="NA-bd_OB-fold"/>
</dbReference>